<feature type="signal peptide" evidence="12">
    <location>
        <begin position="1"/>
        <end position="19"/>
    </location>
</feature>
<evidence type="ECO:0000256" key="4">
    <source>
        <dbReference type="ARBA" id="ARBA00022692"/>
    </source>
</evidence>
<evidence type="ECO:0000256" key="12">
    <source>
        <dbReference type="SAM" id="SignalP"/>
    </source>
</evidence>
<dbReference type="InterPro" id="IPR000531">
    <property type="entry name" value="Beta-barrel_TonB"/>
</dbReference>
<evidence type="ECO:0000256" key="7">
    <source>
        <dbReference type="ARBA" id="ARBA00023136"/>
    </source>
</evidence>
<dbReference type="SUPFAM" id="SSF56935">
    <property type="entry name" value="Porins"/>
    <property type="match status" value="1"/>
</dbReference>
<evidence type="ECO:0000256" key="5">
    <source>
        <dbReference type="ARBA" id="ARBA00022729"/>
    </source>
</evidence>
<dbReference type="PANTHER" id="PTHR30069:SF29">
    <property type="entry name" value="HEMOGLOBIN AND HEMOGLOBIN-HAPTOGLOBIN-BINDING PROTEIN 1-RELATED"/>
    <property type="match status" value="1"/>
</dbReference>
<gene>
    <name evidence="15" type="ORF">F8C82_10320</name>
</gene>
<keyword evidence="8 15" id="KW-0675">Receptor</keyword>
<sequence>MMKRILTLLLVVLSAGIWAQSNVGRLTGQVKNKETGEPLFQVQIKVMNGETVVYAGLTDFDGKYNFAPIDPGTYDIVVVEGLENGGMRLTGQVIKPSGATVLNISAPPASAQELGEVVIKAERELIDKGNPTVIETFESEQVTSLATRDIGSVAALAPGVTQNEDGSFNARGTRSEGNQVFIDGVKVRGSANIPQQAIQSVEIITGGLGAQYGDALGAVTNLTTKGNFTEYFGTVELLSSYMLDNQNYNLLGLTAGGPLVKNEGKTIASFLLSGEFEYQEEPRPYIISPVRVSESKLAQIEATPLRPSTVGQGVLNEGNFLRASDFTEIDNRLNVDQTTVRATGSINFALSKTMNLTVGGRLTYFRGKNGSFASSLMNWSSNSESINSDYSGFVRFRQSFPGTDSSLVSNVFYSIQVDYTRNNRKTWDAVHQDNFFRYGHIGNFTTYQQRFYTYTEDETTGITAWVQQLFQDTAVLFDPSEYNEIRANYTSSYYDFVEDGSITNNTFNLTNIRQGGGLINGDNPESIYGLFQAVGTQQAGYGTTRNSQFRVTAQTTFDIKGHSLIAGLEFEQRIDRNYNLNANGLWTQMRLLQNQAILQLDLDNPILVYDENGVFQDTIMYNRAYDANVPRTFDRNVREKLGLNPNGTDFVDIDSYDPDFFSLDMFSASELVNVGGTQYVGYYGYDYLGNIQTGNPTLNDFFTATDDNGNLTRPVAAFQPLYIAGYIQDQFKYNDIYFNVGVRVDRYDANQSVLKDPYSLYPAYSAGDVRTMALGSEIPGSVGDDYVVYVNDVDNPTAITGYRNGDQWYDAQGDQISNPKDIADISGGIAQPYVYGPTDDNGDFVLSTDGFEDYTPQVTFSPRISFQFPINEDAAFFAHYDVLVQRPTPGLGRFNPFDYLLLDNLTSSTIGNPNLKPQRTTDYEIGFEQKVSDDSKIRLSAFYKEQRDLIQIVSVNEAYPITYLTYGNRDFSTTKGFIIGYELRRVKNVRVTANYTLLFADGSGSGPNTGANLARSGQPNLRYILPLDFDTRHQVTLNVDYRYGFGDRYDGPKMWDKNILEGFGVNLLTSANSGNPYTARVRAFELTTAGSNVPLTGQINGSRMPWTFNMNLTVNKVFRMTNTQSFEVYVSVLNLLNTRNVTNVYAYTGAADDDGWLSSPQGQTSIAFRADAQSYADLYNIRVNSPFNYALPRRIRLGVRYNF</sequence>
<evidence type="ECO:0000256" key="10">
    <source>
        <dbReference type="PROSITE-ProRule" id="PRU01360"/>
    </source>
</evidence>
<dbReference type="Gene3D" id="2.170.130.10">
    <property type="entry name" value="TonB-dependent receptor, plug domain"/>
    <property type="match status" value="1"/>
</dbReference>
<dbReference type="InterPro" id="IPR008969">
    <property type="entry name" value="CarboxyPept-like_regulatory"/>
</dbReference>
<feature type="domain" description="TonB-dependent receptor-like beta-barrel" evidence="13">
    <location>
        <begin position="593"/>
        <end position="1055"/>
    </location>
</feature>
<comment type="subcellular location">
    <subcellularLocation>
        <location evidence="1 10">Cell outer membrane</location>
        <topology evidence="1 10">Multi-pass membrane protein</topology>
    </subcellularLocation>
</comment>
<name>A0A6L3ZEL8_9FLAO</name>
<dbReference type="GO" id="GO:0015344">
    <property type="term" value="F:siderophore uptake transmembrane transporter activity"/>
    <property type="evidence" value="ECO:0007669"/>
    <property type="project" value="TreeGrafter"/>
</dbReference>
<dbReference type="InterPro" id="IPR012910">
    <property type="entry name" value="Plug_dom"/>
</dbReference>
<keyword evidence="7 10" id="KW-0472">Membrane</keyword>
<evidence type="ECO:0000256" key="1">
    <source>
        <dbReference type="ARBA" id="ARBA00004571"/>
    </source>
</evidence>
<keyword evidence="2 10" id="KW-0813">Transport</keyword>
<evidence type="ECO:0000313" key="16">
    <source>
        <dbReference type="Proteomes" id="UP000484164"/>
    </source>
</evidence>
<dbReference type="PANTHER" id="PTHR30069">
    <property type="entry name" value="TONB-DEPENDENT OUTER MEMBRANE RECEPTOR"/>
    <property type="match status" value="1"/>
</dbReference>
<comment type="caution">
    <text evidence="15">The sequence shown here is derived from an EMBL/GenBank/DDBJ whole genome shotgun (WGS) entry which is preliminary data.</text>
</comment>
<keyword evidence="9 10" id="KW-0998">Cell outer membrane</keyword>
<dbReference type="Proteomes" id="UP000484164">
    <property type="component" value="Unassembled WGS sequence"/>
</dbReference>
<keyword evidence="4 10" id="KW-0812">Transmembrane</keyword>
<feature type="domain" description="TonB-dependent receptor plug" evidence="14">
    <location>
        <begin position="131"/>
        <end position="219"/>
    </location>
</feature>
<dbReference type="GO" id="GO:0009279">
    <property type="term" value="C:cell outer membrane"/>
    <property type="evidence" value="ECO:0007669"/>
    <property type="project" value="UniProtKB-SubCell"/>
</dbReference>
<evidence type="ECO:0000313" key="15">
    <source>
        <dbReference type="EMBL" id="KAB2816076.1"/>
    </source>
</evidence>
<dbReference type="Gene3D" id="2.40.170.20">
    <property type="entry name" value="TonB-dependent receptor, beta-barrel domain"/>
    <property type="match status" value="1"/>
</dbReference>
<dbReference type="SUPFAM" id="SSF49464">
    <property type="entry name" value="Carboxypeptidase regulatory domain-like"/>
    <property type="match status" value="1"/>
</dbReference>
<dbReference type="OrthoDB" id="9757908at2"/>
<dbReference type="Pfam" id="PF00593">
    <property type="entry name" value="TonB_dep_Rec_b-barrel"/>
    <property type="match status" value="1"/>
</dbReference>
<proteinExistence type="inferred from homology"/>
<dbReference type="InterPro" id="IPR037066">
    <property type="entry name" value="Plug_dom_sf"/>
</dbReference>
<evidence type="ECO:0000256" key="9">
    <source>
        <dbReference type="ARBA" id="ARBA00023237"/>
    </source>
</evidence>
<evidence type="ECO:0000259" key="13">
    <source>
        <dbReference type="Pfam" id="PF00593"/>
    </source>
</evidence>
<evidence type="ECO:0000259" key="14">
    <source>
        <dbReference type="Pfam" id="PF07715"/>
    </source>
</evidence>
<evidence type="ECO:0000256" key="3">
    <source>
        <dbReference type="ARBA" id="ARBA00022452"/>
    </source>
</evidence>
<comment type="similarity">
    <text evidence="10 11">Belongs to the TonB-dependent receptor family.</text>
</comment>
<keyword evidence="6 11" id="KW-0798">TonB box</keyword>
<organism evidence="15 16">
    <name type="scientific">Phaeocystidibacter marisrubri</name>
    <dbReference type="NCBI Taxonomy" id="1577780"/>
    <lineage>
        <taxon>Bacteria</taxon>
        <taxon>Pseudomonadati</taxon>
        <taxon>Bacteroidota</taxon>
        <taxon>Flavobacteriia</taxon>
        <taxon>Flavobacteriales</taxon>
        <taxon>Phaeocystidibacteraceae</taxon>
        <taxon>Phaeocystidibacter</taxon>
    </lineage>
</organism>
<keyword evidence="16" id="KW-1185">Reference proteome</keyword>
<dbReference type="Pfam" id="PF07715">
    <property type="entry name" value="Plug"/>
    <property type="match status" value="1"/>
</dbReference>
<reference evidence="15 16" key="1">
    <citation type="submission" date="2019-10" db="EMBL/GenBank/DDBJ databases">
        <title>Genome sequence of Phaeocystidibacter marisrubri JCM30614 (type strain).</title>
        <authorList>
            <person name="Bowman J.P."/>
        </authorList>
    </citation>
    <scope>NUCLEOTIDE SEQUENCE [LARGE SCALE GENOMIC DNA]</scope>
    <source>
        <strain evidence="15 16">JCM 30614</strain>
    </source>
</reference>
<dbReference type="InterPro" id="IPR036942">
    <property type="entry name" value="Beta-barrel_TonB_sf"/>
</dbReference>
<evidence type="ECO:0000256" key="11">
    <source>
        <dbReference type="RuleBase" id="RU003357"/>
    </source>
</evidence>
<dbReference type="RefSeq" id="WP_151693505.1">
    <property type="nucleotide sequence ID" value="NZ_BMGX01000001.1"/>
</dbReference>
<dbReference type="AlphaFoldDB" id="A0A6L3ZEL8"/>
<dbReference type="InterPro" id="IPR039426">
    <property type="entry name" value="TonB-dep_rcpt-like"/>
</dbReference>
<dbReference type="PROSITE" id="PS52016">
    <property type="entry name" value="TONB_DEPENDENT_REC_3"/>
    <property type="match status" value="1"/>
</dbReference>
<keyword evidence="5 12" id="KW-0732">Signal</keyword>
<evidence type="ECO:0000256" key="8">
    <source>
        <dbReference type="ARBA" id="ARBA00023170"/>
    </source>
</evidence>
<evidence type="ECO:0000256" key="2">
    <source>
        <dbReference type="ARBA" id="ARBA00022448"/>
    </source>
</evidence>
<protein>
    <submittedName>
        <fullName evidence="15">TonB-dependent receptor</fullName>
    </submittedName>
</protein>
<accession>A0A6L3ZEL8</accession>
<dbReference type="GO" id="GO:0044718">
    <property type="term" value="P:siderophore transmembrane transport"/>
    <property type="evidence" value="ECO:0007669"/>
    <property type="project" value="TreeGrafter"/>
</dbReference>
<dbReference type="Gene3D" id="2.60.40.1120">
    <property type="entry name" value="Carboxypeptidase-like, regulatory domain"/>
    <property type="match status" value="1"/>
</dbReference>
<keyword evidence="3 10" id="KW-1134">Transmembrane beta strand</keyword>
<dbReference type="EMBL" id="WBVQ01000002">
    <property type="protein sequence ID" value="KAB2816076.1"/>
    <property type="molecule type" value="Genomic_DNA"/>
</dbReference>
<feature type="chain" id="PRO_5026837869" evidence="12">
    <location>
        <begin position="20"/>
        <end position="1203"/>
    </location>
</feature>
<evidence type="ECO:0000256" key="6">
    <source>
        <dbReference type="ARBA" id="ARBA00023077"/>
    </source>
</evidence>